<dbReference type="PaxDb" id="4081-Solyc04g054850.1.1"/>
<evidence type="ECO:0000313" key="2">
    <source>
        <dbReference type="Proteomes" id="UP000004994"/>
    </source>
</evidence>
<dbReference type="InParanoid" id="K4BSN3"/>
<protein>
    <submittedName>
        <fullName evidence="1">Uncharacterized protein</fullName>
    </submittedName>
</protein>
<name>K4BSN3_SOLLC</name>
<accession>K4BSN3</accession>
<evidence type="ECO:0000313" key="1">
    <source>
        <dbReference type="EnsemblPlants" id="Solyc04g054850.1.1"/>
    </source>
</evidence>
<dbReference type="Gramene" id="Solyc04g054850.1.1">
    <property type="protein sequence ID" value="Solyc04g054850.1.1"/>
    <property type="gene ID" value="Solyc04g054850.1"/>
</dbReference>
<dbReference type="AlphaFoldDB" id="K4BSN3"/>
<dbReference type="Proteomes" id="UP000004994">
    <property type="component" value="Chromosome 4"/>
</dbReference>
<reference evidence="1" key="1">
    <citation type="journal article" date="2012" name="Nature">
        <title>The tomato genome sequence provides insights into fleshy fruit evolution.</title>
        <authorList>
            <consortium name="Tomato Genome Consortium"/>
        </authorList>
    </citation>
    <scope>NUCLEOTIDE SEQUENCE [LARGE SCALE GENOMIC DNA]</scope>
    <source>
        <strain evidence="1">cv. Heinz 1706</strain>
    </source>
</reference>
<proteinExistence type="predicted"/>
<dbReference type="EnsemblPlants" id="Solyc04g054850.1.1">
    <property type="protein sequence ID" value="Solyc04g054850.1.1"/>
    <property type="gene ID" value="Solyc04g054850.1"/>
</dbReference>
<sequence>MSLPDYFWKMNNNKDHQALRVGGHENFAKKVLSSTLYYNDSRFHYNIILLYTFLKFF</sequence>
<keyword evidence="2" id="KW-1185">Reference proteome</keyword>
<dbReference type="HOGENOM" id="CLU_3000129_0_0_1"/>
<reference evidence="1" key="2">
    <citation type="submission" date="2015-06" db="UniProtKB">
        <authorList>
            <consortium name="EnsemblPlants"/>
        </authorList>
    </citation>
    <scope>IDENTIFICATION</scope>
    <source>
        <strain evidence="1">cv. Heinz 1706</strain>
    </source>
</reference>
<organism evidence="1">
    <name type="scientific">Solanum lycopersicum</name>
    <name type="common">Tomato</name>
    <name type="synonym">Lycopersicon esculentum</name>
    <dbReference type="NCBI Taxonomy" id="4081"/>
    <lineage>
        <taxon>Eukaryota</taxon>
        <taxon>Viridiplantae</taxon>
        <taxon>Streptophyta</taxon>
        <taxon>Embryophyta</taxon>
        <taxon>Tracheophyta</taxon>
        <taxon>Spermatophyta</taxon>
        <taxon>Magnoliopsida</taxon>
        <taxon>eudicotyledons</taxon>
        <taxon>Gunneridae</taxon>
        <taxon>Pentapetalae</taxon>
        <taxon>asterids</taxon>
        <taxon>lamiids</taxon>
        <taxon>Solanales</taxon>
        <taxon>Solanaceae</taxon>
        <taxon>Solanoideae</taxon>
        <taxon>Solaneae</taxon>
        <taxon>Solanum</taxon>
        <taxon>Solanum subgen. Lycopersicon</taxon>
    </lineage>
</organism>